<dbReference type="Proteomes" id="UP000002195">
    <property type="component" value="Unassembled WGS sequence"/>
</dbReference>
<dbReference type="SMR" id="Q54QJ2"/>
<evidence type="ECO:0000259" key="7">
    <source>
        <dbReference type="Pfam" id="PF01207"/>
    </source>
</evidence>
<dbReference type="KEGG" id="ddi:DDB_G0283877"/>
<dbReference type="InterPro" id="IPR035587">
    <property type="entry name" value="DUS-like_FMN-bd"/>
</dbReference>
<dbReference type="OMA" id="GPIRTNS"/>
<dbReference type="PANTHER" id="PTHR45936">
    <property type="entry name" value="TRNA-DIHYDROURIDINE(20) SYNTHASE [NAD(P)+]-LIKE"/>
    <property type="match status" value="1"/>
</dbReference>
<evidence type="ECO:0000256" key="5">
    <source>
        <dbReference type="ARBA" id="ARBA00023002"/>
    </source>
</evidence>
<evidence type="ECO:0000256" key="3">
    <source>
        <dbReference type="ARBA" id="ARBA00022643"/>
    </source>
</evidence>
<sequence>MEEQQPQQEQQQQDWIESYKKSKNGVVMDYYNKKIMAPMVRVGTYPMRILAYNYGCDIAYSEELIDLKLMKSTRVVNEKLKTIDFIAKDQTLCYRTSEKDVRNVLQLGTASSMTALEAAKVVCNDICALDINMGCPKFFSVQGGMGSALLSKPETIKDILTTLKRNLNGIPITCKIRLLSTDQETIDLLRIIESTGVSAIGVHCRMIPERPRDPAHWDRLENILSNASFSVPIIANGDIFEHADIEKIKKQTKVDSIMIARGVVKNVSIFSKPSPIDLKQIIQEYTEIAYQTNNSPVNTKYVINSMLNENNITTNKEAKAMSSARDYDTITKIWGINDKFKQFCLENNIEKEDDKNINKNKNNNNKNSKKTKLEETNNQCDIKKQKIEDEDKNNNNIINKEE</sequence>
<dbReference type="GO" id="GO:0002943">
    <property type="term" value="P:tRNA dihydrouridine synthesis"/>
    <property type="evidence" value="ECO:0000318"/>
    <property type="project" value="GO_Central"/>
</dbReference>
<evidence type="ECO:0000313" key="8">
    <source>
        <dbReference type="EMBL" id="EAL65553.1"/>
    </source>
</evidence>
<name>Q54QJ2_DICDI</name>
<evidence type="ECO:0000256" key="4">
    <source>
        <dbReference type="ARBA" id="ARBA00022694"/>
    </source>
</evidence>
<dbReference type="RefSeq" id="XP_638879.1">
    <property type="nucleotide sequence ID" value="XM_633787.1"/>
</dbReference>
<dbReference type="HOGENOM" id="CLU_013299_3_0_1"/>
<keyword evidence="9" id="KW-1185">Reference proteome</keyword>
<evidence type="ECO:0000256" key="2">
    <source>
        <dbReference type="ARBA" id="ARBA00022630"/>
    </source>
</evidence>
<dbReference type="InterPro" id="IPR052582">
    <property type="entry name" value="tRNA-DUS-like"/>
</dbReference>
<dbReference type="Pfam" id="PF01207">
    <property type="entry name" value="Dus"/>
    <property type="match status" value="1"/>
</dbReference>
<dbReference type="GO" id="GO:0050660">
    <property type="term" value="F:flavin adenine dinucleotide binding"/>
    <property type="evidence" value="ECO:0007669"/>
    <property type="project" value="InterPro"/>
</dbReference>
<dbReference type="EMBL" id="AAFI02000057">
    <property type="protein sequence ID" value="EAL65553.1"/>
    <property type="molecule type" value="Genomic_DNA"/>
</dbReference>
<protein>
    <submittedName>
        <fullName evidence="8">tRNA-dihydrouridine synthase 2-like protein</fullName>
    </submittedName>
</protein>
<dbReference type="GeneID" id="8624277"/>
<dbReference type="InterPro" id="IPR018517">
    <property type="entry name" value="tRNA_hU_synthase_CS"/>
</dbReference>
<reference evidence="8 9" key="1">
    <citation type="journal article" date="2005" name="Nature">
        <title>The genome of the social amoeba Dictyostelium discoideum.</title>
        <authorList>
            <consortium name="The Dictyostelium discoideum Sequencing Consortium"/>
            <person name="Eichinger L."/>
            <person name="Pachebat J.A."/>
            <person name="Glockner G."/>
            <person name="Rajandream M.A."/>
            <person name="Sucgang R."/>
            <person name="Berriman M."/>
            <person name="Song J."/>
            <person name="Olsen R."/>
            <person name="Szafranski K."/>
            <person name="Xu Q."/>
            <person name="Tunggal B."/>
            <person name="Kummerfeld S."/>
            <person name="Madera M."/>
            <person name="Konfortov B.A."/>
            <person name="Rivero F."/>
            <person name="Bankier A.T."/>
            <person name="Lehmann R."/>
            <person name="Hamlin N."/>
            <person name="Davies R."/>
            <person name="Gaudet P."/>
            <person name="Fey P."/>
            <person name="Pilcher K."/>
            <person name="Chen G."/>
            <person name="Saunders D."/>
            <person name="Sodergren E."/>
            <person name="Davis P."/>
            <person name="Kerhornou A."/>
            <person name="Nie X."/>
            <person name="Hall N."/>
            <person name="Anjard C."/>
            <person name="Hemphill L."/>
            <person name="Bason N."/>
            <person name="Farbrother P."/>
            <person name="Desany B."/>
            <person name="Just E."/>
            <person name="Morio T."/>
            <person name="Rost R."/>
            <person name="Churcher C."/>
            <person name="Cooper J."/>
            <person name="Haydock S."/>
            <person name="van Driessche N."/>
            <person name="Cronin A."/>
            <person name="Goodhead I."/>
            <person name="Muzny D."/>
            <person name="Mourier T."/>
            <person name="Pain A."/>
            <person name="Lu M."/>
            <person name="Harper D."/>
            <person name="Lindsay R."/>
            <person name="Hauser H."/>
            <person name="James K."/>
            <person name="Quiles M."/>
            <person name="Madan Babu M."/>
            <person name="Saito T."/>
            <person name="Buchrieser C."/>
            <person name="Wardroper A."/>
            <person name="Felder M."/>
            <person name="Thangavelu M."/>
            <person name="Johnson D."/>
            <person name="Knights A."/>
            <person name="Loulseged H."/>
            <person name="Mungall K."/>
            <person name="Oliver K."/>
            <person name="Price C."/>
            <person name="Quail M.A."/>
            <person name="Urushihara H."/>
            <person name="Hernandez J."/>
            <person name="Rabbinowitsch E."/>
            <person name="Steffen D."/>
            <person name="Sanders M."/>
            <person name="Ma J."/>
            <person name="Kohara Y."/>
            <person name="Sharp S."/>
            <person name="Simmonds M."/>
            <person name="Spiegler S."/>
            <person name="Tivey A."/>
            <person name="Sugano S."/>
            <person name="White B."/>
            <person name="Walker D."/>
            <person name="Woodward J."/>
            <person name="Winckler T."/>
            <person name="Tanaka Y."/>
            <person name="Shaulsky G."/>
            <person name="Schleicher M."/>
            <person name="Weinstock G."/>
            <person name="Rosenthal A."/>
            <person name="Cox E.C."/>
            <person name="Chisholm R.L."/>
            <person name="Gibbs R."/>
            <person name="Loomis W.F."/>
            <person name="Platzer M."/>
            <person name="Kay R.R."/>
            <person name="Williams J."/>
            <person name="Dear P.H."/>
            <person name="Noegel A.A."/>
            <person name="Barrell B."/>
            <person name="Kuspa A."/>
        </authorList>
    </citation>
    <scope>NUCLEOTIDE SEQUENCE [LARGE SCALE GENOMIC DNA]</scope>
    <source>
        <strain evidence="8 9">AX4</strain>
    </source>
</reference>
<feature type="compositionally biased region" description="Basic and acidic residues" evidence="6">
    <location>
        <begin position="371"/>
        <end position="402"/>
    </location>
</feature>
<feature type="region of interest" description="Disordered" evidence="6">
    <location>
        <begin position="354"/>
        <end position="402"/>
    </location>
</feature>
<dbReference type="Gene3D" id="3.20.20.70">
    <property type="entry name" value="Aldolase class I"/>
    <property type="match status" value="1"/>
</dbReference>
<dbReference type="PROSITE" id="PS01136">
    <property type="entry name" value="UPF0034"/>
    <property type="match status" value="1"/>
</dbReference>
<keyword evidence="3" id="KW-0288">FMN</keyword>
<dbReference type="AlphaFoldDB" id="Q54QJ2"/>
<comment type="caution">
    <text evidence="8">The sequence shown here is derived from an EMBL/GenBank/DDBJ whole genome shotgun (WGS) entry which is preliminary data.</text>
</comment>
<dbReference type="STRING" id="44689.Q54QJ2"/>
<keyword evidence="5" id="KW-0560">Oxidoreductase</keyword>
<gene>
    <name evidence="8" type="primary">dus2l</name>
    <name evidence="8" type="ORF">DDB_G0283877</name>
</gene>
<feature type="domain" description="DUS-like FMN-binding" evidence="7">
    <location>
        <begin position="36"/>
        <end position="309"/>
    </location>
</feature>
<evidence type="ECO:0000256" key="1">
    <source>
        <dbReference type="ARBA" id="ARBA00001917"/>
    </source>
</evidence>
<keyword evidence="4" id="KW-0819">tRNA processing</keyword>
<dbReference type="CDD" id="cd02801">
    <property type="entry name" value="DUS_like_FMN"/>
    <property type="match status" value="1"/>
</dbReference>
<dbReference type="FunCoup" id="Q54QJ2">
    <property type="interactions" value="432"/>
</dbReference>
<evidence type="ECO:0000256" key="6">
    <source>
        <dbReference type="SAM" id="MobiDB-lite"/>
    </source>
</evidence>
<dbReference type="PANTHER" id="PTHR45936:SF1">
    <property type="entry name" value="TRNA-DIHYDROURIDINE(20) SYNTHASE [NAD(P)+]-LIKE"/>
    <property type="match status" value="1"/>
</dbReference>
<dbReference type="InterPro" id="IPR013785">
    <property type="entry name" value="Aldolase_TIM"/>
</dbReference>
<dbReference type="VEuPathDB" id="AmoebaDB:DDB_G0283877"/>
<dbReference type="SUPFAM" id="SSF51395">
    <property type="entry name" value="FMN-linked oxidoreductases"/>
    <property type="match status" value="1"/>
</dbReference>
<dbReference type="InParanoid" id="Q54QJ2"/>
<dbReference type="GO" id="GO:0017150">
    <property type="term" value="F:tRNA dihydrouridine synthase activity"/>
    <property type="evidence" value="ECO:0000250"/>
    <property type="project" value="dictyBase"/>
</dbReference>
<dbReference type="dictyBase" id="DDB_G0283877">
    <property type="gene designation" value="dus2l"/>
</dbReference>
<comment type="cofactor">
    <cofactor evidence="1">
        <name>FMN</name>
        <dbReference type="ChEBI" id="CHEBI:58210"/>
    </cofactor>
</comment>
<accession>Q54QJ2</accession>
<organism evidence="8 9">
    <name type="scientific">Dictyostelium discoideum</name>
    <name type="common">Social amoeba</name>
    <dbReference type="NCBI Taxonomy" id="44689"/>
    <lineage>
        <taxon>Eukaryota</taxon>
        <taxon>Amoebozoa</taxon>
        <taxon>Evosea</taxon>
        <taxon>Eumycetozoa</taxon>
        <taxon>Dictyostelia</taxon>
        <taxon>Dictyosteliales</taxon>
        <taxon>Dictyosteliaceae</taxon>
        <taxon>Dictyostelium</taxon>
    </lineage>
</organism>
<proteinExistence type="predicted"/>
<dbReference type="eggNOG" id="KOG2334">
    <property type="taxonomic scope" value="Eukaryota"/>
</dbReference>
<dbReference type="PaxDb" id="44689-DDB0238070"/>
<evidence type="ECO:0000313" key="9">
    <source>
        <dbReference type="Proteomes" id="UP000002195"/>
    </source>
</evidence>
<dbReference type="GO" id="GO:0008033">
    <property type="term" value="P:tRNA processing"/>
    <property type="evidence" value="ECO:0000250"/>
    <property type="project" value="dictyBase"/>
</dbReference>
<dbReference type="GO" id="GO:0005737">
    <property type="term" value="C:cytoplasm"/>
    <property type="evidence" value="ECO:0000318"/>
    <property type="project" value="GO_Central"/>
</dbReference>
<keyword evidence="2" id="KW-0285">Flavoprotein</keyword>
<dbReference type="PhylomeDB" id="Q54QJ2"/>